<evidence type="ECO:0000313" key="2">
    <source>
        <dbReference type="Proteomes" id="UP000183868"/>
    </source>
</evidence>
<sequence>MRFYTVETVDKIRTTMAPRPQKGERAGTPLTALNRYLCPIYLIL</sequence>
<accession>A0A1J1C940</accession>
<dbReference type="Proteomes" id="UP000183868">
    <property type="component" value="Chromosome"/>
</dbReference>
<dbReference type="EMBL" id="CP018099">
    <property type="protein sequence ID" value="APF19167.1"/>
    <property type="molecule type" value="Genomic_DNA"/>
</dbReference>
<evidence type="ECO:0000313" key="1">
    <source>
        <dbReference type="EMBL" id="APF19167.1"/>
    </source>
</evidence>
<name>A0A1J1C940_CALAY</name>
<proteinExistence type="predicted"/>
<reference evidence="1 2" key="1">
    <citation type="submission" date="2016-11" db="EMBL/GenBank/DDBJ databases">
        <title>Genomic analysis of Caldithrix abyssi and proposal of a novel bacterial phylum Caldithrichaeota.</title>
        <authorList>
            <person name="Kublanov I."/>
            <person name="Sigalova O."/>
            <person name="Gavrilov S."/>
            <person name="Lebedinsky A."/>
            <person name="Ivanova N."/>
            <person name="Daum C."/>
            <person name="Reddy T."/>
            <person name="Klenk H.P."/>
            <person name="Goker M."/>
            <person name="Reva O."/>
            <person name="Miroshnichenko M."/>
            <person name="Kyprides N."/>
            <person name="Woyke T."/>
            <person name="Gelfand M."/>
        </authorList>
    </citation>
    <scope>NUCLEOTIDE SEQUENCE [LARGE SCALE GENOMIC DNA]</scope>
    <source>
        <strain evidence="1 2">LF13</strain>
    </source>
</reference>
<organism evidence="1 2">
    <name type="scientific">Caldithrix abyssi DSM 13497</name>
    <dbReference type="NCBI Taxonomy" id="880073"/>
    <lineage>
        <taxon>Bacteria</taxon>
        <taxon>Pseudomonadati</taxon>
        <taxon>Calditrichota</taxon>
        <taxon>Calditrichia</taxon>
        <taxon>Calditrichales</taxon>
        <taxon>Calditrichaceae</taxon>
        <taxon>Caldithrix</taxon>
    </lineage>
</organism>
<protein>
    <submittedName>
        <fullName evidence="1">Uncharacterized protein</fullName>
    </submittedName>
</protein>
<dbReference type="AlphaFoldDB" id="A0A1J1C940"/>
<gene>
    <name evidence="1" type="ORF">Cabys_2418</name>
</gene>
<dbReference type="KEGG" id="caby:Cabys_2418"/>